<dbReference type="EMBL" id="JACGWJ010000015">
    <property type="protein sequence ID" value="KAL0367872.1"/>
    <property type="molecule type" value="Genomic_DNA"/>
</dbReference>
<comment type="caution">
    <text evidence="1">The sequence shown here is derived from an EMBL/GenBank/DDBJ whole genome shotgun (WGS) entry which is preliminary data.</text>
</comment>
<dbReference type="AlphaFoldDB" id="A0AAW2QIX5"/>
<name>A0AAW2QIX5_SESRA</name>
<organism evidence="1">
    <name type="scientific">Sesamum radiatum</name>
    <name type="common">Black benniseed</name>
    <dbReference type="NCBI Taxonomy" id="300843"/>
    <lineage>
        <taxon>Eukaryota</taxon>
        <taxon>Viridiplantae</taxon>
        <taxon>Streptophyta</taxon>
        <taxon>Embryophyta</taxon>
        <taxon>Tracheophyta</taxon>
        <taxon>Spermatophyta</taxon>
        <taxon>Magnoliopsida</taxon>
        <taxon>eudicotyledons</taxon>
        <taxon>Gunneridae</taxon>
        <taxon>Pentapetalae</taxon>
        <taxon>asterids</taxon>
        <taxon>lamiids</taxon>
        <taxon>Lamiales</taxon>
        <taxon>Pedaliaceae</taxon>
        <taxon>Sesamum</taxon>
    </lineage>
</organism>
<protein>
    <submittedName>
        <fullName evidence="1">Uncharacterized protein</fullName>
    </submittedName>
</protein>
<reference evidence="1" key="1">
    <citation type="submission" date="2020-06" db="EMBL/GenBank/DDBJ databases">
        <authorList>
            <person name="Li T."/>
            <person name="Hu X."/>
            <person name="Zhang T."/>
            <person name="Song X."/>
            <person name="Zhang H."/>
            <person name="Dai N."/>
            <person name="Sheng W."/>
            <person name="Hou X."/>
            <person name="Wei L."/>
        </authorList>
    </citation>
    <scope>NUCLEOTIDE SEQUENCE</scope>
    <source>
        <strain evidence="1">G02</strain>
        <tissue evidence="1">Leaf</tissue>
    </source>
</reference>
<sequence>MWELGWVEDKGCHIRQRVVDEDQTEGVVRLGETIPWWYSAREMAADDGETTT</sequence>
<evidence type="ECO:0000313" key="1">
    <source>
        <dbReference type="EMBL" id="KAL0367872.1"/>
    </source>
</evidence>
<accession>A0AAW2QIX5</accession>
<proteinExistence type="predicted"/>
<gene>
    <name evidence="1" type="ORF">Sradi_3677300</name>
</gene>
<reference evidence="1" key="2">
    <citation type="journal article" date="2024" name="Plant">
        <title>Genomic evolution and insights into agronomic trait innovations of Sesamum species.</title>
        <authorList>
            <person name="Miao H."/>
            <person name="Wang L."/>
            <person name="Qu L."/>
            <person name="Liu H."/>
            <person name="Sun Y."/>
            <person name="Le M."/>
            <person name="Wang Q."/>
            <person name="Wei S."/>
            <person name="Zheng Y."/>
            <person name="Lin W."/>
            <person name="Duan Y."/>
            <person name="Cao H."/>
            <person name="Xiong S."/>
            <person name="Wang X."/>
            <person name="Wei L."/>
            <person name="Li C."/>
            <person name="Ma Q."/>
            <person name="Ju M."/>
            <person name="Zhao R."/>
            <person name="Li G."/>
            <person name="Mu C."/>
            <person name="Tian Q."/>
            <person name="Mei H."/>
            <person name="Zhang T."/>
            <person name="Gao T."/>
            <person name="Zhang H."/>
        </authorList>
    </citation>
    <scope>NUCLEOTIDE SEQUENCE</scope>
    <source>
        <strain evidence="1">G02</strain>
    </source>
</reference>